<dbReference type="SUPFAM" id="SSF53067">
    <property type="entry name" value="Actin-like ATPase domain"/>
    <property type="match status" value="1"/>
</dbReference>
<protein>
    <recommendedName>
        <fullName evidence="1">ATPase BadF/BadG/BcrA/BcrD type domain-containing protein</fullName>
    </recommendedName>
</protein>
<dbReference type="Gene3D" id="3.30.420.40">
    <property type="match status" value="2"/>
</dbReference>
<dbReference type="InterPro" id="IPR002731">
    <property type="entry name" value="ATPase_BadF"/>
</dbReference>
<dbReference type="InterPro" id="IPR043129">
    <property type="entry name" value="ATPase_NBD"/>
</dbReference>
<evidence type="ECO:0000259" key="1">
    <source>
        <dbReference type="Pfam" id="PF01869"/>
    </source>
</evidence>
<reference evidence="2" key="1">
    <citation type="journal article" date="2021" name="PeerJ">
        <title>Extensive microbial diversity within the chicken gut microbiome revealed by metagenomics and culture.</title>
        <authorList>
            <person name="Gilroy R."/>
            <person name="Ravi A."/>
            <person name="Getino M."/>
            <person name="Pursley I."/>
            <person name="Horton D.L."/>
            <person name="Alikhan N.F."/>
            <person name="Baker D."/>
            <person name="Gharbi K."/>
            <person name="Hall N."/>
            <person name="Watson M."/>
            <person name="Adriaenssens E.M."/>
            <person name="Foster-Nyarko E."/>
            <person name="Jarju S."/>
            <person name="Secka A."/>
            <person name="Antonio M."/>
            <person name="Oren A."/>
            <person name="Chaudhuri R.R."/>
            <person name="La Ragione R."/>
            <person name="Hildebrand F."/>
            <person name="Pallen M.J."/>
        </authorList>
    </citation>
    <scope>NUCLEOTIDE SEQUENCE</scope>
    <source>
        <strain evidence="2">USAMLcec3-2134</strain>
    </source>
</reference>
<dbReference type="Pfam" id="PF01869">
    <property type="entry name" value="BcrAD_BadFG"/>
    <property type="match status" value="1"/>
</dbReference>
<dbReference type="AlphaFoldDB" id="A0A9D2SER6"/>
<comment type="caution">
    <text evidence="2">The sequence shown here is derived from an EMBL/GenBank/DDBJ whole genome shotgun (WGS) entry which is preliminary data.</text>
</comment>
<reference evidence="2" key="2">
    <citation type="submission" date="2021-04" db="EMBL/GenBank/DDBJ databases">
        <authorList>
            <person name="Gilroy R."/>
        </authorList>
    </citation>
    <scope>NUCLEOTIDE SEQUENCE</scope>
    <source>
        <strain evidence="2">USAMLcec3-2134</strain>
    </source>
</reference>
<dbReference type="EMBL" id="DWXE01000045">
    <property type="protein sequence ID" value="HJB92243.1"/>
    <property type="molecule type" value="Genomic_DNA"/>
</dbReference>
<proteinExistence type="predicted"/>
<evidence type="ECO:0000313" key="2">
    <source>
        <dbReference type="EMBL" id="HJB92243.1"/>
    </source>
</evidence>
<dbReference type="PANTHER" id="PTHR43190:SF3">
    <property type="entry name" value="N-ACETYL-D-GLUCOSAMINE KINASE"/>
    <property type="match status" value="1"/>
</dbReference>
<feature type="domain" description="ATPase BadF/BadG/BcrA/BcrD type" evidence="1">
    <location>
        <begin position="6"/>
        <end position="298"/>
    </location>
</feature>
<name>A0A9D2SER6_9FIRM</name>
<evidence type="ECO:0000313" key="3">
    <source>
        <dbReference type="Proteomes" id="UP000886883"/>
    </source>
</evidence>
<gene>
    <name evidence="2" type="ORF">H9763_12375</name>
</gene>
<accession>A0A9D2SER6</accession>
<sequence length="325" mass="35795">MAILALDQGQTKTVALLLSKDGGILGTGWAGGASHFKDGLAKASEKMQEAAEKALADAGLAQKEIEQVCGGIAAANWPEEVEMLRAELKRVFYVEKADVVNDCVIALRAGTDSDNAIVLCTGSGMNSAVFVNGKPELVYNNYIDLYDQGSEGLGARAFQTVFESHMGCRPSTSLTGRLMDHFRIHEMDRLMLAFYRNRLPKPLKDVAQIVFEEAAHNEPAALEIIYRFGKSISRYVTGAVERFGVDPAEFRVILTGGVFKNENPLLCETVCSQIHRVYANIRIEQAFYEPIIGAAFMALDELGPKNDDAHRRCKEEARKRGLVRY</sequence>
<dbReference type="Proteomes" id="UP000886883">
    <property type="component" value="Unassembled WGS sequence"/>
</dbReference>
<dbReference type="InterPro" id="IPR052519">
    <property type="entry name" value="Euk-type_GlcNAc_Kinase"/>
</dbReference>
<dbReference type="PANTHER" id="PTHR43190">
    <property type="entry name" value="N-ACETYL-D-GLUCOSAMINE KINASE"/>
    <property type="match status" value="1"/>
</dbReference>
<organism evidence="2 3">
    <name type="scientific">Candidatus Eisenbergiella merdigallinarum</name>
    <dbReference type="NCBI Taxonomy" id="2838552"/>
    <lineage>
        <taxon>Bacteria</taxon>
        <taxon>Bacillati</taxon>
        <taxon>Bacillota</taxon>
        <taxon>Clostridia</taxon>
        <taxon>Lachnospirales</taxon>
        <taxon>Lachnospiraceae</taxon>
        <taxon>Eisenbergiella</taxon>
    </lineage>
</organism>